<dbReference type="InterPro" id="IPR039812">
    <property type="entry name" value="Vesicle-fus_ATPase"/>
</dbReference>
<dbReference type="GO" id="GO:0005795">
    <property type="term" value="C:Golgi stack"/>
    <property type="evidence" value="ECO:0007669"/>
    <property type="project" value="TreeGrafter"/>
</dbReference>
<comment type="function">
    <text evidence="4">Required for vesicle-mediated transport. Catalyzes the fusion of transport vesicles within the Golgi cisternae. Is also required for transport from the endoplasmic reticulum to the Golgi stack. Seems to function as a fusion protein required for the delivery of cargo proteins to all compartments of the Golgi stack independent of vesicle origin.</text>
</comment>
<evidence type="ECO:0000256" key="5">
    <source>
        <dbReference type="SAM" id="Phobius"/>
    </source>
</evidence>
<dbReference type="OrthoDB" id="9982946at2759"/>
<comment type="cofactor">
    <cofactor evidence="4">
        <name>Mg(2+)</name>
        <dbReference type="ChEBI" id="CHEBI:18420"/>
    </cofactor>
    <text evidence="4">Binds 1 Mg(2+) ion per subunit.</text>
</comment>
<keyword evidence="5" id="KW-0472">Membrane</keyword>
<dbReference type="Proteomes" id="UP001055439">
    <property type="component" value="Chromosome 6"/>
</dbReference>
<evidence type="ECO:0000313" key="6">
    <source>
        <dbReference type="EMBL" id="URE13298.1"/>
    </source>
</evidence>
<gene>
    <name evidence="6" type="ORF">MUK42_22106</name>
</gene>
<comment type="catalytic activity">
    <reaction evidence="4">
        <text>ATP + H2O = ADP + phosphate + H(+)</text>
        <dbReference type="Rhea" id="RHEA:13065"/>
        <dbReference type="ChEBI" id="CHEBI:15377"/>
        <dbReference type="ChEBI" id="CHEBI:15378"/>
        <dbReference type="ChEBI" id="CHEBI:30616"/>
        <dbReference type="ChEBI" id="CHEBI:43474"/>
        <dbReference type="ChEBI" id="CHEBI:456216"/>
        <dbReference type="EC" id="3.6.4.6"/>
    </reaction>
</comment>
<protein>
    <recommendedName>
        <fullName evidence="4">Vesicle-fusing ATPase</fullName>
        <ecNumber evidence="4">3.6.4.6</ecNumber>
    </recommendedName>
</protein>
<organism evidence="6 7">
    <name type="scientific">Musa troglodytarum</name>
    <name type="common">fe'i banana</name>
    <dbReference type="NCBI Taxonomy" id="320322"/>
    <lineage>
        <taxon>Eukaryota</taxon>
        <taxon>Viridiplantae</taxon>
        <taxon>Streptophyta</taxon>
        <taxon>Embryophyta</taxon>
        <taxon>Tracheophyta</taxon>
        <taxon>Spermatophyta</taxon>
        <taxon>Magnoliopsida</taxon>
        <taxon>Liliopsida</taxon>
        <taxon>Zingiberales</taxon>
        <taxon>Musaceae</taxon>
        <taxon>Musa</taxon>
    </lineage>
</organism>
<dbReference type="PANTHER" id="PTHR23078:SF3">
    <property type="entry name" value="VESICLE-FUSING ATPASE"/>
    <property type="match status" value="1"/>
</dbReference>
<evidence type="ECO:0000256" key="1">
    <source>
        <dbReference type="ARBA" id="ARBA00006914"/>
    </source>
</evidence>
<keyword evidence="4" id="KW-0479">Metal-binding</keyword>
<keyword evidence="4" id="KW-0653">Protein transport</keyword>
<proteinExistence type="inferred from homology"/>
<dbReference type="EC" id="3.6.4.6" evidence="4"/>
<keyword evidence="4" id="KW-0931">ER-Golgi transport</keyword>
<dbReference type="EMBL" id="CP097508">
    <property type="protein sequence ID" value="URE13298.1"/>
    <property type="molecule type" value="Genomic_DNA"/>
</dbReference>
<evidence type="ECO:0000256" key="4">
    <source>
        <dbReference type="RuleBase" id="RU367045"/>
    </source>
</evidence>
<evidence type="ECO:0000313" key="7">
    <source>
        <dbReference type="Proteomes" id="UP001055439"/>
    </source>
</evidence>
<keyword evidence="4" id="KW-0813">Transport</keyword>
<keyword evidence="5" id="KW-0812">Transmembrane</keyword>
<name>A0A9E7KAT5_9LILI</name>
<dbReference type="GO" id="GO:0046872">
    <property type="term" value="F:metal ion binding"/>
    <property type="evidence" value="ECO:0007669"/>
    <property type="project" value="UniProtKB-UniRule"/>
</dbReference>
<dbReference type="GO" id="GO:0043001">
    <property type="term" value="P:Golgi to plasma membrane protein transport"/>
    <property type="evidence" value="ECO:0007669"/>
    <property type="project" value="TreeGrafter"/>
</dbReference>
<dbReference type="GO" id="GO:0035494">
    <property type="term" value="P:SNARE complex disassembly"/>
    <property type="evidence" value="ECO:0007669"/>
    <property type="project" value="InterPro"/>
</dbReference>
<dbReference type="InterPro" id="IPR027417">
    <property type="entry name" value="P-loop_NTPase"/>
</dbReference>
<comment type="similarity">
    <text evidence="1 4">Belongs to the AAA ATPase family.</text>
</comment>
<dbReference type="PANTHER" id="PTHR23078">
    <property type="entry name" value="VESICULAR-FUSION PROTEIN NSF"/>
    <property type="match status" value="1"/>
</dbReference>
<accession>A0A9E7KAT5</accession>
<evidence type="ECO:0000256" key="2">
    <source>
        <dbReference type="ARBA" id="ARBA00022741"/>
    </source>
</evidence>
<keyword evidence="4" id="KW-0963">Cytoplasm</keyword>
<dbReference type="GO" id="GO:0016887">
    <property type="term" value="F:ATP hydrolysis activity"/>
    <property type="evidence" value="ECO:0007669"/>
    <property type="project" value="InterPro"/>
</dbReference>
<keyword evidence="7" id="KW-1185">Reference proteome</keyword>
<dbReference type="GO" id="GO:0006891">
    <property type="term" value="P:intra-Golgi vesicle-mediated transport"/>
    <property type="evidence" value="ECO:0007669"/>
    <property type="project" value="TreeGrafter"/>
</dbReference>
<reference evidence="6" key="1">
    <citation type="submission" date="2022-05" db="EMBL/GenBank/DDBJ databases">
        <title>The Musa troglodytarum L. genome provides insights into the mechanism of non-climacteric behaviour and enrichment of carotenoids.</title>
        <authorList>
            <person name="Wang J."/>
        </authorList>
    </citation>
    <scope>NUCLEOTIDE SEQUENCE</scope>
    <source>
        <tissue evidence="6">Leaf</tissue>
    </source>
</reference>
<keyword evidence="4" id="KW-0378">Hydrolase</keyword>
<feature type="transmembrane region" description="Helical" evidence="5">
    <location>
        <begin position="193"/>
        <end position="212"/>
    </location>
</feature>
<keyword evidence="4" id="KW-0460">Magnesium</keyword>
<dbReference type="AlphaFoldDB" id="A0A9E7KAT5"/>
<evidence type="ECO:0000256" key="3">
    <source>
        <dbReference type="ARBA" id="ARBA00022840"/>
    </source>
</evidence>
<dbReference type="GO" id="GO:0005524">
    <property type="term" value="F:ATP binding"/>
    <property type="evidence" value="ECO:0007669"/>
    <property type="project" value="UniProtKB-UniRule"/>
</dbReference>
<keyword evidence="5" id="KW-1133">Transmembrane helix</keyword>
<keyword evidence="3 4" id="KW-0067">ATP-binding</keyword>
<sequence>MTVVNTRCQDLVLTDFAYCSFTDLDKFAYCSLTLSNLNKIVNRVKLPAAKFSVIKLGIKHVKGMLLYGPLGIAKKLMARQIGKLLNGKEPKTHVHIHERVVLLVEQFKVSQGSPLVTCLLEGPSGRVRTCWYLGRQARWDFWDFKKLCMLVEMAAQGPDAKRPYDVLVLNGSILVQPQVRDAGTTLHKSDCRFHISALLAGMLAAFLAYFFLSYISMI</sequence>
<dbReference type="SUPFAM" id="SSF52540">
    <property type="entry name" value="P-loop containing nucleoside triphosphate hydrolases"/>
    <property type="match status" value="1"/>
</dbReference>
<keyword evidence="2 4" id="KW-0547">Nucleotide-binding</keyword>
<comment type="subcellular location">
    <subcellularLocation>
        <location evidence="4">Cytoplasm</location>
    </subcellularLocation>
</comment>